<dbReference type="EMBL" id="BLXT01007956">
    <property type="protein sequence ID" value="GFO44424.1"/>
    <property type="molecule type" value="Genomic_DNA"/>
</dbReference>
<reference evidence="2 3" key="1">
    <citation type="journal article" date="2021" name="Elife">
        <title>Chloroplast acquisition without the gene transfer in kleptoplastic sea slugs, Plakobranchus ocellatus.</title>
        <authorList>
            <person name="Maeda T."/>
            <person name="Takahashi S."/>
            <person name="Yoshida T."/>
            <person name="Shimamura S."/>
            <person name="Takaki Y."/>
            <person name="Nagai Y."/>
            <person name="Toyoda A."/>
            <person name="Suzuki Y."/>
            <person name="Arimoto A."/>
            <person name="Ishii H."/>
            <person name="Satoh N."/>
            <person name="Nishiyama T."/>
            <person name="Hasebe M."/>
            <person name="Maruyama T."/>
            <person name="Minagawa J."/>
            <person name="Obokata J."/>
            <person name="Shigenobu S."/>
        </authorList>
    </citation>
    <scope>NUCLEOTIDE SEQUENCE [LARGE SCALE GENOMIC DNA]</scope>
</reference>
<feature type="compositionally biased region" description="Low complexity" evidence="1">
    <location>
        <begin position="86"/>
        <end position="105"/>
    </location>
</feature>
<evidence type="ECO:0000313" key="3">
    <source>
        <dbReference type="Proteomes" id="UP000735302"/>
    </source>
</evidence>
<name>A0AAV4DJQ9_9GAST</name>
<protein>
    <submittedName>
        <fullName evidence="2">Sushi, nidogen and egf-like domain-containing protein 1</fullName>
    </submittedName>
</protein>
<gene>
    <name evidence="2" type="ORF">PoB_007092900</name>
</gene>
<sequence>MRSHFPPTFWDSFQILSKEPKYHQLDNLERRAEEAKLWLNGCSCNLQTYLVCSTPGSPRPSQRVVTVIQMWTSTAVTRSIIFTSRSSNSSSGSSSSSNSGSSSDG</sequence>
<organism evidence="2 3">
    <name type="scientific">Plakobranchus ocellatus</name>
    <dbReference type="NCBI Taxonomy" id="259542"/>
    <lineage>
        <taxon>Eukaryota</taxon>
        <taxon>Metazoa</taxon>
        <taxon>Spiralia</taxon>
        <taxon>Lophotrochozoa</taxon>
        <taxon>Mollusca</taxon>
        <taxon>Gastropoda</taxon>
        <taxon>Heterobranchia</taxon>
        <taxon>Euthyneura</taxon>
        <taxon>Panpulmonata</taxon>
        <taxon>Sacoglossa</taxon>
        <taxon>Placobranchoidea</taxon>
        <taxon>Plakobranchidae</taxon>
        <taxon>Plakobranchus</taxon>
    </lineage>
</organism>
<evidence type="ECO:0000256" key="1">
    <source>
        <dbReference type="SAM" id="MobiDB-lite"/>
    </source>
</evidence>
<dbReference type="AlphaFoldDB" id="A0AAV4DJQ9"/>
<evidence type="ECO:0000313" key="2">
    <source>
        <dbReference type="EMBL" id="GFO44424.1"/>
    </source>
</evidence>
<accession>A0AAV4DJQ9</accession>
<comment type="caution">
    <text evidence="2">The sequence shown here is derived from an EMBL/GenBank/DDBJ whole genome shotgun (WGS) entry which is preliminary data.</text>
</comment>
<feature type="region of interest" description="Disordered" evidence="1">
    <location>
        <begin position="84"/>
        <end position="105"/>
    </location>
</feature>
<proteinExistence type="predicted"/>
<dbReference type="Proteomes" id="UP000735302">
    <property type="component" value="Unassembled WGS sequence"/>
</dbReference>
<keyword evidence="3" id="KW-1185">Reference proteome</keyword>